<dbReference type="RefSeq" id="XP_040657348.1">
    <property type="nucleotide sequence ID" value="XM_040802315.1"/>
</dbReference>
<feature type="compositionally biased region" description="Basic and acidic residues" evidence="1">
    <location>
        <begin position="144"/>
        <end position="154"/>
    </location>
</feature>
<dbReference type="InParanoid" id="A0A151GLM7"/>
<sequence length="165" mass="18083">MHLIASSTAPFATTLPAKNDLHLWDCRRVGLAALPLYSLKRQQTQTSVMLNAAGRVRVCAREALSPYDLRHRLRQCIADRACRTPSDKAFHTSAPRRVSLLPFRVGSALFGSSRSRGTSISGKGGWDAGNDDEARPSTAIPPISRDRLVLESSRRASSSTRHSFP</sequence>
<accession>A0A151GLM7</accession>
<dbReference type="Proteomes" id="UP000076580">
    <property type="component" value="Chromosome 02"/>
</dbReference>
<dbReference type="GeneID" id="63717652"/>
<evidence type="ECO:0000313" key="3">
    <source>
        <dbReference type="Proteomes" id="UP000076580"/>
    </source>
</evidence>
<protein>
    <submittedName>
        <fullName evidence="2">Uncharacterized protein</fullName>
    </submittedName>
</protein>
<gene>
    <name evidence="2" type="ORF">DCS_05009</name>
</gene>
<keyword evidence="3" id="KW-1185">Reference proteome</keyword>
<dbReference type="EMBL" id="LAYC01000002">
    <property type="protein sequence ID" value="KYK57996.1"/>
    <property type="molecule type" value="Genomic_DNA"/>
</dbReference>
<proteinExistence type="predicted"/>
<name>A0A151GLM7_DRECN</name>
<feature type="compositionally biased region" description="Low complexity" evidence="1">
    <location>
        <begin position="155"/>
        <end position="165"/>
    </location>
</feature>
<evidence type="ECO:0000256" key="1">
    <source>
        <dbReference type="SAM" id="MobiDB-lite"/>
    </source>
</evidence>
<organism evidence="2 3">
    <name type="scientific">Drechmeria coniospora</name>
    <name type="common">Nematophagous fungus</name>
    <name type="synonym">Meria coniospora</name>
    <dbReference type="NCBI Taxonomy" id="98403"/>
    <lineage>
        <taxon>Eukaryota</taxon>
        <taxon>Fungi</taxon>
        <taxon>Dikarya</taxon>
        <taxon>Ascomycota</taxon>
        <taxon>Pezizomycotina</taxon>
        <taxon>Sordariomycetes</taxon>
        <taxon>Hypocreomycetidae</taxon>
        <taxon>Hypocreales</taxon>
        <taxon>Ophiocordycipitaceae</taxon>
        <taxon>Drechmeria</taxon>
    </lineage>
</organism>
<comment type="caution">
    <text evidence="2">The sequence shown here is derived from an EMBL/GenBank/DDBJ whole genome shotgun (WGS) entry which is preliminary data.</text>
</comment>
<reference evidence="2 3" key="1">
    <citation type="journal article" date="2016" name="Sci. Rep.">
        <title>Insights into Adaptations to a Near-Obligate Nematode Endoparasitic Lifestyle from the Finished Genome of Drechmeria coniospora.</title>
        <authorList>
            <person name="Zhang L."/>
            <person name="Zhou Z."/>
            <person name="Guo Q."/>
            <person name="Fokkens L."/>
            <person name="Miskei M."/>
            <person name="Pocsi I."/>
            <person name="Zhang W."/>
            <person name="Chen M."/>
            <person name="Wang L."/>
            <person name="Sun Y."/>
            <person name="Donzelli B.G."/>
            <person name="Gibson D.M."/>
            <person name="Nelson D.R."/>
            <person name="Luo J.G."/>
            <person name="Rep M."/>
            <person name="Liu H."/>
            <person name="Yang S."/>
            <person name="Wang J."/>
            <person name="Krasnoff S.B."/>
            <person name="Xu Y."/>
            <person name="Molnar I."/>
            <person name="Lin M."/>
        </authorList>
    </citation>
    <scope>NUCLEOTIDE SEQUENCE [LARGE SCALE GENOMIC DNA]</scope>
    <source>
        <strain evidence="2 3">ARSEF 6962</strain>
    </source>
</reference>
<evidence type="ECO:0000313" key="2">
    <source>
        <dbReference type="EMBL" id="KYK57996.1"/>
    </source>
</evidence>
<feature type="region of interest" description="Disordered" evidence="1">
    <location>
        <begin position="113"/>
        <end position="165"/>
    </location>
</feature>
<dbReference type="AlphaFoldDB" id="A0A151GLM7"/>